<dbReference type="GO" id="GO:0006014">
    <property type="term" value="P:D-ribose metabolic process"/>
    <property type="evidence" value="ECO:0007669"/>
    <property type="project" value="InterPro"/>
</dbReference>
<evidence type="ECO:0000313" key="12">
    <source>
        <dbReference type="Proteomes" id="UP001174909"/>
    </source>
</evidence>
<dbReference type="InterPro" id="IPR011877">
    <property type="entry name" value="Ribokinase"/>
</dbReference>
<evidence type="ECO:0000256" key="5">
    <source>
        <dbReference type="ARBA" id="ARBA00022840"/>
    </source>
</evidence>
<keyword evidence="9" id="KW-0802">TPR repeat</keyword>
<accession>A0AA35X9H6</accession>
<keyword evidence="6" id="KW-0460">Magnesium</keyword>
<dbReference type="Gene3D" id="1.25.40.10">
    <property type="entry name" value="Tetratricopeptide repeat domain"/>
    <property type="match status" value="2"/>
</dbReference>
<dbReference type="InterPro" id="IPR011990">
    <property type="entry name" value="TPR-like_helical_dom_sf"/>
</dbReference>
<dbReference type="InterPro" id="IPR019734">
    <property type="entry name" value="TPR_rpt"/>
</dbReference>
<evidence type="ECO:0000256" key="4">
    <source>
        <dbReference type="ARBA" id="ARBA00022777"/>
    </source>
</evidence>
<feature type="repeat" description="TPR" evidence="9">
    <location>
        <begin position="433"/>
        <end position="466"/>
    </location>
</feature>
<keyword evidence="2" id="KW-0479">Metal-binding</keyword>
<dbReference type="PROSITE" id="PS50005">
    <property type="entry name" value="TPR"/>
    <property type="match status" value="5"/>
</dbReference>
<feature type="domain" description="Carbohydrate kinase PfkB" evidence="10">
    <location>
        <begin position="4"/>
        <end position="195"/>
    </location>
</feature>
<keyword evidence="1" id="KW-0808">Transferase</keyword>
<organism evidence="11 12">
    <name type="scientific">Geodia barretti</name>
    <name type="common">Barrett's horny sponge</name>
    <dbReference type="NCBI Taxonomy" id="519541"/>
    <lineage>
        <taxon>Eukaryota</taxon>
        <taxon>Metazoa</taxon>
        <taxon>Porifera</taxon>
        <taxon>Demospongiae</taxon>
        <taxon>Heteroscleromorpha</taxon>
        <taxon>Tetractinellida</taxon>
        <taxon>Astrophorina</taxon>
        <taxon>Geodiidae</taxon>
        <taxon>Geodia</taxon>
    </lineage>
</organism>
<reference evidence="11" key="1">
    <citation type="submission" date="2023-03" db="EMBL/GenBank/DDBJ databases">
        <authorList>
            <person name="Steffen K."/>
            <person name="Cardenas P."/>
        </authorList>
    </citation>
    <scope>NUCLEOTIDE SEQUENCE</scope>
</reference>
<name>A0AA35X9H6_GEOBA</name>
<feature type="repeat" description="TPR" evidence="9">
    <location>
        <begin position="467"/>
        <end position="500"/>
    </location>
</feature>
<protein>
    <submittedName>
        <fullName evidence="11">Ribokinase</fullName>
    </submittedName>
</protein>
<dbReference type="GO" id="GO:0046872">
    <property type="term" value="F:metal ion binding"/>
    <property type="evidence" value="ECO:0007669"/>
    <property type="project" value="UniProtKB-KW"/>
</dbReference>
<dbReference type="InterPro" id="IPR011611">
    <property type="entry name" value="PfkB_dom"/>
</dbReference>
<dbReference type="Pfam" id="PF13432">
    <property type="entry name" value="TPR_16"/>
    <property type="match status" value="1"/>
</dbReference>
<dbReference type="PANTHER" id="PTHR10584:SF166">
    <property type="entry name" value="RIBOKINASE"/>
    <property type="match status" value="1"/>
</dbReference>
<dbReference type="Proteomes" id="UP001174909">
    <property type="component" value="Unassembled WGS sequence"/>
</dbReference>
<feature type="repeat" description="TPR" evidence="9">
    <location>
        <begin position="399"/>
        <end position="432"/>
    </location>
</feature>
<dbReference type="SUPFAM" id="SSF48452">
    <property type="entry name" value="TPR-like"/>
    <property type="match status" value="1"/>
</dbReference>
<keyword evidence="4" id="KW-0418">Kinase</keyword>
<dbReference type="SUPFAM" id="SSF53613">
    <property type="entry name" value="Ribokinase-like"/>
    <property type="match status" value="1"/>
</dbReference>
<dbReference type="Pfam" id="PF13424">
    <property type="entry name" value="TPR_12"/>
    <property type="match status" value="1"/>
</dbReference>
<keyword evidence="8" id="KW-0119">Carbohydrate metabolism</keyword>
<gene>
    <name evidence="11" type="ORF">GBAR_LOCUS23966</name>
</gene>
<dbReference type="Pfam" id="PF13181">
    <property type="entry name" value="TPR_8"/>
    <property type="match status" value="1"/>
</dbReference>
<dbReference type="GO" id="GO:0005524">
    <property type="term" value="F:ATP binding"/>
    <property type="evidence" value="ECO:0007669"/>
    <property type="project" value="UniProtKB-KW"/>
</dbReference>
<dbReference type="AlphaFoldDB" id="A0AA35X9H6"/>
<evidence type="ECO:0000256" key="2">
    <source>
        <dbReference type="ARBA" id="ARBA00022723"/>
    </source>
</evidence>
<proteinExistence type="predicted"/>
<keyword evidence="3" id="KW-0547">Nucleotide-binding</keyword>
<evidence type="ECO:0000256" key="3">
    <source>
        <dbReference type="ARBA" id="ARBA00022741"/>
    </source>
</evidence>
<evidence type="ECO:0000256" key="8">
    <source>
        <dbReference type="ARBA" id="ARBA00023277"/>
    </source>
</evidence>
<evidence type="ECO:0000259" key="10">
    <source>
        <dbReference type="Pfam" id="PF00294"/>
    </source>
</evidence>
<dbReference type="GO" id="GO:0004747">
    <property type="term" value="F:ribokinase activity"/>
    <property type="evidence" value="ECO:0007669"/>
    <property type="project" value="InterPro"/>
</dbReference>
<feature type="repeat" description="TPR" evidence="9">
    <location>
        <begin position="331"/>
        <end position="364"/>
    </location>
</feature>
<dbReference type="Pfam" id="PF00515">
    <property type="entry name" value="TPR_1"/>
    <property type="match status" value="1"/>
</dbReference>
<dbReference type="GO" id="GO:0005829">
    <property type="term" value="C:cytosol"/>
    <property type="evidence" value="ECO:0007669"/>
    <property type="project" value="TreeGrafter"/>
</dbReference>
<dbReference type="PANTHER" id="PTHR10584">
    <property type="entry name" value="SUGAR KINASE"/>
    <property type="match status" value="1"/>
</dbReference>
<dbReference type="InterPro" id="IPR029056">
    <property type="entry name" value="Ribokinase-like"/>
</dbReference>
<evidence type="ECO:0000256" key="7">
    <source>
        <dbReference type="ARBA" id="ARBA00022958"/>
    </source>
</evidence>
<dbReference type="Pfam" id="PF00294">
    <property type="entry name" value="PfkB"/>
    <property type="match status" value="1"/>
</dbReference>
<dbReference type="InterPro" id="IPR002139">
    <property type="entry name" value="Ribo/fructo_kinase"/>
</dbReference>
<evidence type="ECO:0000256" key="9">
    <source>
        <dbReference type="PROSITE-ProRule" id="PRU00339"/>
    </source>
</evidence>
<evidence type="ECO:0000256" key="1">
    <source>
        <dbReference type="ARBA" id="ARBA00022679"/>
    </source>
</evidence>
<dbReference type="SMART" id="SM00028">
    <property type="entry name" value="TPR"/>
    <property type="match status" value="8"/>
</dbReference>
<keyword evidence="12" id="KW-1185">Reference proteome</keyword>
<dbReference type="EMBL" id="CASHTH010003310">
    <property type="protein sequence ID" value="CAI8043210.1"/>
    <property type="molecule type" value="Genomic_DNA"/>
</dbReference>
<evidence type="ECO:0000313" key="11">
    <source>
        <dbReference type="EMBL" id="CAI8043210.1"/>
    </source>
</evidence>
<keyword evidence="5" id="KW-0067">ATP-binding</keyword>
<feature type="repeat" description="TPR" evidence="9">
    <location>
        <begin position="297"/>
        <end position="330"/>
    </location>
</feature>
<dbReference type="CDD" id="cd01174">
    <property type="entry name" value="ribokinase"/>
    <property type="match status" value="1"/>
</dbReference>
<sequence length="578" mass="64381">MLSLNIDLVCHATRRPDKGETIIGDAFDIFTGGKGFNQATAAARLGAEVTLVGSVGADPFGEMLLTAIENEHINSRFVTRRTDIGTGVATIVIEPDGDNSIIVVPRANMALTTADIDAAADCIADADVLLLQLETPIATSEHAAAIAKKHGTTVVLNPAPAQPLPDSLLRYVDILTPNQSETELLSGMKISVAAEKWEANIRKDFAKVLREKKKPAEKHREFILKWEKQGRLSTLLTLYETEKENSQGQQPSSPAMKAGFYYGLGYVHALEATKTDEAFDTAVPYLQRALEIEPDLFWARFNLGGIYQQQGNNELALAEFEVCVRLNPNYYPVYYRIGEIYRKQQNYTEALNAFETARKLNRKWEYPQYGIGLVYFAQGETDRAREAFENITHQKKKFAPAYIKLGQILATQGFFDDALAEYAKAAQYQSHSAQEIYELAVIFNEKGNTDGAIQLYQRTIETEPTHGQSHFALGEIFYASGNTEAALHHYQQALSIMPNTKDVFYEPLEPYFAGLMTPDQAMPIIEKAMFVLPNDPRSSFYAGTIEADAGNTEKAIQHYEKTIEIIEADASYLQIELL</sequence>
<comment type="caution">
    <text evidence="11">The sequence shown here is derived from an EMBL/GenBank/DDBJ whole genome shotgun (WGS) entry which is preliminary data.</text>
</comment>
<dbReference type="Gene3D" id="3.40.1190.20">
    <property type="match status" value="1"/>
</dbReference>
<dbReference type="PRINTS" id="PR00990">
    <property type="entry name" value="RIBOKINASE"/>
</dbReference>
<evidence type="ECO:0000256" key="6">
    <source>
        <dbReference type="ARBA" id="ARBA00022842"/>
    </source>
</evidence>
<keyword evidence="7" id="KW-0630">Potassium</keyword>